<dbReference type="AlphaFoldDB" id="A0A0V1KJA4"/>
<gene>
    <name evidence="1" type="ORF">T02_12655</name>
</gene>
<proteinExistence type="predicted"/>
<protein>
    <submittedName>
        <fullName evidence="1">Uncharacterized protein</fullName>
    </submittedName>
</protein>
<name>A0A0V1KJA4_9BILA</name>
<accession>A0A0V1KJA4</accession>
<dbReference type="EMBL" id="JYDW01000926">
    <property type="protein sequence ID" value="KRZ47338.1"/>
    <property type="molecule type" value="Genomic_DNA"/>
</dbReference>
<comment type="caution">
    <text evidence="1">The sequence shown here is derived from an EMBL/GenBank/DDBJ whole genome shotgun (WGS) entry which is preliminary data.</text>
</comment>
<evidence type="ECO:0000313" key="1">
    <source>
        <dbReference type="EMBL" id="KRZ47338.1"/>
    </source>
</evidence>
<reference evidence="1 2" key="1">
    <citation type="submission" date="2015-05" db="EMBL/GenBank/DDBJ databases">
        <title>Evolution of Trichinella species and genotypes.</title>
        <authorList>
            <person name="Korhonen P.K."/>
            <person name="Edoardo P."/>
            <person name="Giuseppe L.R."/>
            <person name="Gasser R.B."/>
        </authorList>
    </citation>
    <scope>NUCLEOTIDE SEQUENCE [LARGE SCALE GENOMIC DNA]</scope>
    <source>
        <strain evidence="1">ISS10</strain>
    </source>
</reference>
<keyword evidence="2" id="KW-1185">Reference proteome</keyword>
<evidence type="ECO:0000313" key="2">
    <source>
        <dbReference type="Proteomes" id="UP000054721"/>
    </source>
</evidence>
<sequence length="93" mass="10368">MWQHAQGLHGSVQNGVSILRGEWNYITIPIQLIKYSGHKMNEAGDIKVPVYIKNDLTDLLSGQTLCPAADGKHQTNSKTLLVVLCLTMLFQDF</sequence>
<organism evidence="1 2">
    <name type="scientific">Trichinella nativa</name>
    <dbReference type="NCBI Taxonomy" id="6335"/>
    <lineage>
        <taxon>Eukaryota</taxon>
        <taxon>Metazoa</taxon>
        <taxon>Ecdysozoa</taxon>
        <taxon>Nematoda</taxon>
        <taxon>Enoplea</taxon>
        <taxon>Dorylaimia</taxon>
        <taxon>Trichinellida</taxon>
        <taxon>Trichinellidae</taxon>
        <taxon>Trichinella</taxon>
    </lineage>
</organism>
<dbReference type="Proteomes" id="UP000054721">
    <property type="component" value="Unassembled WGS sequence"/>
</dbReference>